<keyword evidence="6" id="KW-0411">Iron-sulfur</keyword>
<keyword evidence="5" id="KW-0408">Iron</keyword>
<evidence type="ECO:0000259" key="7">
    <source>
        <dbReference type="PROSITE" id="PS51379"/>
    </source>
</evidence>
<keyword evidence="9" id="KW-1185">Reference proteome</keyword>
<comment type="subcellular location">
    <subcellularLocation>
        <location evidence="1">Cell envelope</location>
    </subcellularLocation>
</comment>
<accession>E1JSX8</accession>
<dbReference type="Proteomes" id="UP000006250">
    <property type="component" value="Unassembled WGS sequence"/>
</dbReference>
<gene>
    <name evidence="8" type="ORF">DesfrDRAFT_0717</name>
</gene>
<dbReference type="GO" id="GO:0046872">
    <property type="term" value="F:metal ion binding"/>
    <property type="evidence" value="ECO:0007669"/>
    <property type="project" value="UniProtKB-KW"/>
</dbReference>
<evidence type="ECO:0000313" key="8">
    <source>
        <dbReference type="EMBL" id="EFL52611.1"/>
    </source>
</evidence>
<keyword evidence="3" id="KW-0479">Metal-binding</keyword>
<keyword evidence="4" id="KW-0677">Repeat</keyword>
<protein>
    <submittedName>
        <fullName evidence="8">Iron-sulfur binding protein</fullName>
    </submittedName>
</protein>
<dbReference type="InterPro" id="IPR017896">
    <property type="entry name" value="4Fe4S_Fe-S-bd"/>
</dbReference>
<proteinExistence type="predicted"/>
<sequence>MYPSRVKVEDFSDKRDVDDRLTPYNWLFIQTAVVCKDGRDLTVNIPRRCMHCAHPPCAELCPWGAVAAFPDGAVRIDDSICLGGAKCPTVCPWHIPQRQTGVGLYLELAPSFAGNGVMYKCDHCQARMAAGEKPACIEACPNGVQSIGPRSMIVAGLLRRLGRGKA</sequence>
<dbReference type="SUPFAM" id="SSF54862">
    <property type="entry name" value="4Fe-4S ferredoxins"/>
    <property type="match status" value="1"/>
</dbReference>
<keyword evidence="2" id="KW-0004">4Fe-4S</keyword>
<comment type="caution">
    <text evidence="8">The sequence shown here is derived from an EMBL/GenBank/DDBJ whole genome shotgun (WGS) entry which is preliminary data.</text>
</comment>
<dbReference type="PROSITE" id="PS51379">
    <property type="entry name" value="4FE4S_FER_2"/>
    <property type="match status" value="2"/>
</dbReference>
<feature type="domain" description="4Fe-4S ferredoxin-type" evidence="7">
    <location>
        <begin position="39"/>
        <end position="71"/>
    </location>
</feature>
<dbReference type="Gene3D" id="3.30.70.20">
    <property type="match status" value="2"/>
</dbReference>
<evidence type="ECO:0000256" key="3">
    <source>
        <dbReference type="ARBA" id="ARBA00022723"/>
    </source>
</evidence>
<evidence type="ECO:0000256" key="6">
    <source>
        <dbReference type="ARBA" id="ARBA00023014"/>
    </source>
</evidence>
<dbReference type="GO" id="GO:0051539">
    <property type="term" value="F:4 iron, 4 sulfur cluster binding"/>
    <property type="evidence" value="ECO:0007669"/>
    <property type="project" value="UniProtKB-KW"/>
</dbReference>
<dbReference type="InterPro" id="IPR051555">
    <property type="entry name" value="FDH_Electron_Transfer_Unit"/>
</dbReference>
<dbReference type="eggNOG" id="COG0437">
    <property type="taxonomic scope" value="Bacteria"/>
</dbReference>
<feature type="domain" description="4Fe-4S ferredoxin-type" evidence="7">
    <location>
        <begin position="72"/>
        <end position="101"/>
    </location>
</feature>
<evidence type="ECO:0000256" key="4">
    <source>
        <dbReference type="ARBA" id="ARBA00022737"/>
    </source>
</evidence>
<evidence type="ECO:0000313" key="9">
    <source>
        <dbReference type="Proteomes" id="UP000006250"/>
    </source>
</evidence>
<reference evidence="8 9" key="1">
    <citation type="submission" date="2010-08" db="EMBL/GenBank/DDBJ databases">
        <title>The draft genome of Desulfovibrio fructosovorans JJ.</title>
        <authorList>
            <consortium name="US DOE Joint Genome Institute (JGI-PGF)"/>
            <person name="Lucas S."/>
            <person name="Copeland A."/>
            <person name="Lapidus A."/>
            <person name="Cheng J.-F."/>
            <person name="Bruce D."/>
            <person name="Goodwin L."/>
            <person name="Pitluck S."/>
            <person name="Land M.L."/>
            <person name="Hauser L."/>
            <person name="Chang Y.-J."/>
            <person name="Jeffries C."/>
            <person name="Wall J.D."/>
            <person name="Stahl D.A."/>
            <person name="Arkin A.P."/>
            <person name="Dehal P."/>
            <person name="Stolyar S.M."/>
            <person name="Hazen T.C."/>
            <person name="Woyke T.J."/>
        </authorList>
    </citation>
    <scope>NUCLEOTIDE SEQUENCE [LARGE SCALE GENOMIC DNA]</scope>
    <source>
        <strain evidence="8 9">JJ</strain>
    </source>
</reference>
<dbReference type="GO" id="GO:0030313">
    <property type="term" value="C:cell envelope"/>
    <property type="evidence" value="ECO:0007669"/>
    <property type="project" value="UniProtKB-SubCell"/>
</dbReference>
<name>E1JSX8_SOLFR</name>
<organism evidence="8 9">
    <name type="scientific">Solidesulfovibrio fructosivorans JJ]</name>
    <dbReference type="NCBI Taxonomy" id="596151"/>
    <lineage>
        <taxon>Bacteria</taxon>
        <taxon>Pseudomonadati</taxon>
        <taxon>Thermodesulfobacteriota</taxon>
        <taxon>Desulfovibrionia</taxon>
        <taxon>Desulfovibrionales</taxon>
        <taxon>Desulfovibrionaceae</taxon>
        <taxon>Solidesulfovibrio</taxon>
    </lineage>
</organism>
<dbReference type="EMBL" id="AECZ01000003">
    <property type="protein sequence ID" value="EFL52611.1"/>
    <property type="molecule type" value="Genomic_DNA"/>
</dbReference>
<dbReference type="PANTHER" id="PTHR43545:SF4">
    <property type="entry name" value="IRON-SULFUR PROTEIN"/>
    <property type="match status" value="1"/>
</dbReference>
<dbReference type="Pfam" id="PF13247">
    <property type="entry name" value="Fer4_11"/>
    <property type="match status" value="1"/>
</dbReference>
<dbReference type="PANTHER" id="PTHR43545">
    <property type="entry name" value="FORMATE DEHYDROGENASE, NITRATE-INDUCIBLE, IRON-SULFUR SUBUNIT"/>
    <property type="match status" value="1"/>
</dbReference>
<evidence type="ECO:0000256" key="2">
    <source>
        <dbReference type="ARBA" id="ARBA00022485"/>
    </source>
</evidence>
<dbReference type="AlphaFoldDB" id="E1JSX8"/>
<dbReference type="STRING" id="596151.DesfrDRAFT_0717"/>
<evidence type="ECO:0000256" key="5">
    <source>
        <dbReference type="ARBA" id="ARBA00023004"/>
    </source>
</evidence>
<evidence type="ECO:0000256" key="1">
    <source>
        <dbReference type="ARBA" id="ARBA00004196"/>
    </source>
</evidence>